<name>A0A498NIM5_LABRO</name>
<dbReference type="EMBL" id="QBIY01006393">
    <property type="protein sequence ID" value="RXN37073.1"/>
    <property type="molecule type" value="Genomic_DNA"/>
</dbReference>
<dbReference type="EMBL" id="QBIY01011453">
    <property type="protein sequence ID" value="RXN31537.1"/>
    <property type="molecule type" value="Genomic_DNA"/>
</dbReference>
<dbReference type="Gene3D" id="3.90.175.10">
    <property type="entry name" value="Diphtheria Toxin, domain 1"/>
    <property type="match status" value="3"/>
</dbReference>
<dbReference type="GO" id="GO:0003950">
    <property type="term" value="F:NAD+ poly-ADP-ribosyltransferase activity"/>
    <property type="evidence" value="ECO:0007669"/>
    <property type="project" value="InterPro"/>
</dbReference>
<evidence type="ECO:0000313" key="3">
    <source>
        <dbReference type="EMBL" id="RXN31537.1"/>
    </source>
</evidence>
<evidence type="ECO:0000313" key="4">
    <source>
        <dbReference type="EMBL" id="RXN37073.1"/>
    </source>
</evidence>
<dbReference type="PANTHER" id="PTHR36542">
    <property type="entry name" value="GIG2-LIKE PROTEIN DRED-RELATED"/>
    <property type="match status" value="1"/>
</dbReference>
<protein>
    <recommendedName>
        <fullName evidence="2">PARP catalytic domain-containing protein</fullName>
    </recommendedName>
</protein>
<keyword evidence="5" id="KW-1185">Reference proteome</keyword>
<dbReference type="FunFam" id="3.90.175.10:FF:000001">
    <property type="entry name" value="Grass carp reovirus (GCRV)-induced gene 2e"/>
    <property type="match status" value="2"/>
</dbReference>
<dbReference type="AlphaFoldDB" id="A0A498NIM5"/>
<dbReference type="Pfam" id="PF00644">
    <property type="entry name" value="PARP"/>
    <property type="match status" value="1"/>
</dbReference>
<evidence type="ECO:0000256" key="1">
    <source>
        <dbReference type="ARBA" id="ARBA00024347"/>
    </source>
</evidence>
<comment type="caution">
    <text evidence="3">The sequence shown here is derived from an EMBL/GenBank/DDBJ whole genome shotgun (WGS) entry which is preliminary data.</text>
</comment>
<reference evidence="3 5" key="1">
    <citation type="submission" date="2018-03" db="EMBL/GenBank/DDBJ databases">
        <title>Draft genome sequence of Rohu Carp (Labeo rohita).</title>
        <authorList>
            <person name="Das P."/>
            <person name="Kushwaha B."/>
            <person name="Joshi C.G."/>
            <person name="Kumar D."/>
            <person name="Nagpure N.S."/>
            <person name="Sahoo L."/>
            <person name="Das S.P."/>
            <person name="Bit A."/>
            <person name="Patnaik S."/>
            <person name="Meher P.K."/>
            <person name="Jayasankar P."/>
            <person name="Koringa P.G."/>
            <person name="Patel N.V."/>
            <person name="Hinsu A.T."/>
            <person name="Kumar R."/>
            <person name="Pandey M."/>
            <person name="Agarwal S."/>
            <person name="Srivastava S."/>
            <person name="Singh M."/>
            <person name="Iquebal M.A."/>
            <person name="Jaiswal S."/>
            <person name="Angadi U.B."/>
            <person name="Kumar N."/>
            <person name="Raza M."/>
            <person name="Shah T.M."/>
            <person name="Rai A."/>
            <person name="Jena J.K."/>
        </authorList>
    </citation>
    <scope>NUCLEOTIDE SEQUENCE [LARGE SCALE GENOMIC DNA]</scope>
    <source>
        <strain evidence="3">DASCIFA01</strain>
        <tissue evidence="3">Testis</tissue>
    </source>
</reference>
<evidence type="ECO:0000259" key="2">
    <source>
        <dbReference type="Pfam" id="PF00644"/>
    </source>
</evidence>
<dbReference type="Proteomes" id="UP000290572">
    <property type="component" value="Unassembled WGS sequence"/>
</dbReference>
<dbReference type="SUPFAM" id="SSF56399">
    <property type="entry name" value="ADP-ribosylation"/>
    <property type="match status" value="3"/>
</dbReference>
<accession>A0A498NIM5</accession>
<feature type="domain" description="PARP catalytic" evidence="2">
    <location>
        <begin position="178"/>
        <end position="258"/>
    </location>
</feature>
<dbReference type="InterPro" id="IPR012317">
    <property type="entry name" value="Poly(ADP-ribose)pol_cat_dom"/>
</dbReference>
<dbReference type="PANTHER" id="PTHR36542:SF2">
    <property type="entry name" value="GIG2-LIKE PROTEIN DRED-RELATED"/>
    <property type="match status" value="1"/>
</dbReference>
<gene>
    <name evidence="4" type="ORF">ROHU_002378</name>
    <name evidence="3" type="ORF">ROHU_004751</name>
</gene>
<organism evidence="3 5">
    <name type="scientific">Labeo rohita</name>
    <name type="common">Indian major carp</name>
    <name type="synonym">Cyprinus rohita</name>
    <dbReference type="NCBI Taxonomy" id="84645"/>
    <lineage>
        <taxon>Eukaryota</taxon>
        <taxon>Metazoa</taxon>
        <taxon>Chordata</taxon>
        <taxon>Craniata</taxon>
        <taxon>Vertebrata</taxon>
        <taxon>Euteleostomi</taxon>
        <taxon>Actinopterygii</taxon>
        <taxon>Neopterygii</taxon>
        <taxon>Teleostei</taxon>
        <taxon>Ostariophysi</taxon>
        <taxon>Cypriniformes</taxon>
        <taxon>Cyprinidae</taxon>
        <taxon>Labeoninae</taxon>
        <taxon>Labeonini</taxon>
        <taxon>Labeo</taxon>
    </lineage>
</organism>
<proteinExistence type="inferred from homology"/>
<sequence length="427" mass="48798">MWAEDDLYPGVLCLQSTTEPVYGNVYRMYHGTTARAAEQIKIHGFQPSADGVLGRGVYLSRDLNKASRYPLDKPHERVVIRVHVNVGRVKRIDRQCHPLRKTWHDHGYDTAWVPPNCGMVPSGLEEDCVWDPKRITIIDVIPSALQSSENPVEGLNMWAEDDLYPGVPCLQSNTEPVNGNVYRMYHGTTAKAAEQIKINGFRPSADGMLGRGVYLSRDLNKASRYPLDKPRERVVIRVMVNVGRVKKIKRQHHPLQKTWHSQRYDTAWVPPNCGMVPSGLEEDCVWDPKRITFIDIIPPSLQNKDDPLEYPVDDKEYTMFYGTTKEDAEKIKAHGFCQSDGTLGYGVYLSRDVEKASENLGHVPKQQKSVLRVKVNVGKVLKIDYLGQPMQKMWHDCRYDTAWIPGYEEYCVWNPRAIKVIDVIRPI</sequence>
<evidence type="ECO:0000313" key="5">
    <source>
        <dbReference type="Proteomes" id="UP000290572"/>
    </source>
</evidence>
<dbReference type="GO" id="GO:0005737">
    <property type="term" value="C:cytoplasm"/>
    <property type="evidence" value="ECO:0007669"/>
    <property type="project" value="TreeGrafter"/>
</dbReference>
<comment type="similarity">
    <text evidence="1">Belongs to the ARTD/PARP family.</text>
</comment>